<dbReference type="Proteomes" id="UP000274556">
    <property type="component" value="Unassembled WGS sequence"/>
</dbReference>
<dbReference type="EMBL" id="RBXL01000001">
    <property type="protein sequence ID" value="RKT44580.1"/>
    <property type="molecule type" value="Genomic_DNA"/>
</dbReference>
<organism evidence="2 3">
    <name type="scientific">Thiocapsa rosea</name>
    <dbReference type="NCBI Taxonomy" id="69360"/>
    <lineage>
        <taxon>Bacteria</taxon>
        <taxon>Pseudomonadati</taxon>
        <taxon>Pseudomonadota</taxon>
        <taxon>Gammaproteobacteria</taxon>
        <taxon>Chromatiales</taxon>
        <taxon>Chromatiaceae</taxon>
        <taxon>Thiocapsa</taxon>
    </lineage>
</organism>
<protein>
    <submittedName>
        <fullName evidence="2">Stringent starvation protein B</fullName>
    </submittedName>
</protein>
<evidence type="ECO:0000256" key="1">
    <source>
        <dbReference type="SAM" id="MobiDB-lite"/>
    </source>
</evidence>
<dbReference type="InterPro" id="IPR007481">
    <property type="entry name" value="SspB"/>
</dbReference>
<proteinExistence type="predicted"/>
<gene>
    <name evidence="2" type="ORF">BDD21_1967</name>
</gene>
<evidence type="ECO:0000313" key="3">
    <source>
        <dbReference type="Proteomes" id="UP000274556"/>
    </source>
</evidence>
<dbReference type="GO" id="GO:0005829">
    <property type="term" value="C:cytosol"/>
    <property type="evidence" value="ECO:0007669"/>
    <property type="project" value="TreeGrafter"/>
</dbReference>
<dbReference type="NCBIfam" id="NF008769">
    <property type="entry name" value="PRK11798.2-5"/>
    <property type="match status" value="1"/>
</dbReference>
<dbReference type="AlphaFoldDB" id="A0A495V789"/>
<dbReference type="RefSeq" id="WP_120799839.1">
    <property type="nucleotide sequence ID" value="NZ_RBXL01000001.1"/>
</dbReference>
<reference evidence="2 3" key="1">
    <citation type="submission" date="2018-10" db="EMBL/GenBank/DDBJ databases">
        <title>Genomic Encyclopedia of Archaeal and Bacterial Type Strains, Phase II (KMG-II): from individual species to whole genera.</title>
        <authorList>
            <person name="Goeker M."/>
        </authorList>
    </citation>
    <scope>NUCLEOTIDE SEQUENCE [LARGE SCALE GENOMIC DNA]</scope>
    <source>
        <strain evidence="2 3">DSM 235</strain>
    </source>
</reference>
<dbReference type="PANTHER" id="PTHR37486">
    <property type="entry name" value="STRINGENT STARVATION PROTEIN B"/>
    <property type="match status" value="1"/>
</dbReference>
<dbReference type="PANTHER" id="PTHR37486:SF1">
    <property type="entry name" value="STRINGENT STARVATION PROTEIN B"/>
    <property type="match status" value="1"/>
</dbReference>
<dbReference type="SUPFAM" id="SSF101738">
    <property type="entry name" value="SspB-like"/>
    <property type="match status" value="1"/>
</dbReference>
<dbReference type="GO" id="GO:0005840">
    <property type="term" value="C:ribosome"/>
    <property type="evidence" value="ECO:0007669"/>
    <property type="project" value="TreeGrafter"/>
</dbReference>
<feature type="region of interest" description="Disordered" evidence="1">
    <location>
        <begin position="112"/>
        <end position="172"/>
    </location>
</feature>
<accession>A0A495V789</accession>
<evidence type="ECO:0000313" key="2">
    <source>
        <dbReference type="EMBL" id="RKT44580.1"/>
    </source>
</evidence>
<keyword evidence="3" id="KW-1185">Reference proteome</keyword>
<dbReference type="OrthoDB" id="9797358at2"/>
<dbReference type="GO" id="GO:0045732">
    <property type="term" value="P:positive regulation of protein catabolic process"/>
    <property type="evidence" value="ECO:0007669"/>
    <property type="project" value="TreeGrafter"/>
</dbReference>
<dbReference type="Pfam" id="PF04386">
    <property type="entry name" value="SspB"/>
    <property type="match status" value="1"/>
</dbReference>
<dbReference type="InterPro" id="IPR036760">
    <property type="entry name" value="SspB-like_sf"/>
</dbReference>
<sequence>MESETDTMTSTKPYLIRAIYEWILDNDMTPHLVVDVRYPGVQAPKEFVEEERLVLNLSPSAVRALVLGNEQIEFNARFGGVARDVYFPVEAVLGIFTRENGQGMVFPELAYPLPGEPEAEPDSTAHVEQKRSKPRSVGSPRGIQSPQGPQNPKAPSGKGKGKGGGPTLKVVK</sequence>
<dbReference type="PIRSF" id="PIRSF005276">
    <property type="entry name" value="SspB"/>
    <property type="match status" value="1"/>
</dbReference>
<dbReference type="Gene3D" id="2.30.30.220">
    <property type="entry name" value="SspB-like"/>
    <property type="match status" value="1"/>
</dbReference>
<comment type="caution">
    <text evidence="2">The sequence shown here is derived from an EMBL/GenBank/DDBJ whole genome shotgun (WGS) entry which is preliminary data.</text>
</comment>
<name>A0A495V789_9GAMM</name>